<dbReference type="GO" id="GO:0003700">
    <property type="term" value="F:DNA-binding transcription factor activity"/>
    <property type="evidence" value="ECO:0007669"/>
    <property type="project" value="InterPro"/>
</dbReference>
<evidence type="ECO:0000256" key="2">
    <source>
        <dbReference type="ARBA" id="ARBA00023125"/>
    </source>
</evidence>
<dbReference type="EMBL" id="JAHLFO010000095">
    <property type="protein sequence ID" value="MBU3814207.1"/>
    <property type="molecule type" value="Genomic_DNA"/>
</dbReference>
<name>A0A9E2KFK9_9BACE</name>
<dbReference type="Gene3D" id="1.10.10.60">
    <property type="entry name" value="Homeodomain-like"/>
    <property type="match status" value="1"/>
</dbReference>
<evidence type="ECO:0000256" key="1">
    <source>
        <dbReference type="ARBA" id="ARBA00023015"/>
    </source>
</evidence>
<organism evidence="5 6">
    <name type="scientific">Candidatus Bacteroides intestinipullorum</name>
    <dbReference type="NCBI Taxonomy" id="2838471"/>
    <lineage>
        <taxon>Bacteria</taxon>
        <taxon>Pseudomonadati</taxon>
        <taxon>Bacteroidota</taxon>
        <taxon>Bacteroidia</taxon>
        <taxon>Bacteroidales</taxon>
        <taxon>Bacteroidaceae</taxon>
        <taxon>Bacteroides</taxon>
    </lineage>
</organism>
<reference evidence="5" key="1">
    <citation type="journal article" date="2021" name="PeerJ">
        <title>Extensive microbial diversity within the chicken gut microbiome revealed by metagenomics and culture.</title>
        <authorList>
            <person name="Gilroy R."/>
            <person name="Ravi A."/>
            <person name="Getino M."/>
            <person name="Pursley I."/>
            <person name="Horton D.L."/>
            <person name="Alikhan N.F."/>
            <person name="Baker D."/>
            <person name="Gharbi K."/>
            <person name="Hall N."/>
            <person name="Watson M."/>
            <person name="Adriaenssens E.M."/>
            <person name="Foster-Nyarko E."/>
            <person name="Jarju S."/>
            <person name="Secka A."/>
            <person name="Antonio M."/>
            <person name="Oren A."/>
            <person name="Chaudhuri R.R."/>
            <person name="La Ragione R."/>
            <person name="Hildebrand F."/>
            <person name="Pallen M.J."/>
        </authorList>
    </citation>
    <scope>NUCLEOTIDE SEQUENCE</scope>
    <source>
        <strain evidence="5">B3-3758</strain>
    </source>
</reference>
<dbReference type="SUPFAM" id="SSF51215">
    <property type="entry name" value="Regulatory protein AraC"/>
    <property type="match status" value="1"/>
</dbReference>
<keyword evidence="1" id="KW-0805">Transcription regulation</keyword>
<dbReference type="Proteomes" id="UP000824236">
    <property type="component" value="Unassembled WGS sequence"/>
</dbReference>
<keyword evidence="3" id="KW-0804">Transcription</keyword>
<dbReference type="InterPro" id="IPR037923">
    <property type="entry name" value="HTH-like"/>
</dbReference>
<dbReference type="PANTHER" id="PTHR43280:SF32">
    <property type="entry name" value="TRANSCRIPTIONAL REGULATORY PROTEIN"/>
    <property type="match status" value="1"/>
</dbReference>
<proteinExistence type="predicted"/>
<gene>
    <name evidence="5" type="ORF">H9791_06815</name>
</gene>
<dbReference type="PROSITE" id="PS01124">
    <property type="entry name" value="HTH_ARAC_FAMILY_2"/>
    <property type="match status" value="1"/>
</dbReference>
<dbReference type="InterPro" id="IPR018060">
    <property type="entry name" value="HTH_AraC"/>
</dbReference>
<dbReference type="GO" id="GO:0043565">
    <property type="term" value="F:sequence-specific DNA binding"/>
    <property type="evidence" value="ECO:0007669"/>
    <property type="project" value="InterPro"/>
</dbReference>
<accession>A0A9E2KFK9</accession>
<evidence type="ECO:0000256" key="3">
    <source>
        <dbReference type="ARBA" id="ARBA00023163"/>
    </source>
</evidence>
<dbReference type="SMART" id="SM00342">
    <property type="entry name" value="HTH_ARAC"/>
    <property type="match status" value="1"/>
</dbReference>
<protein>
    <submittedName>
        <fullName evidence="5">Helix-turn-helix transcriptional regulator</fullName>
    </submittedName>
</protein>
<sequence length="300" mass="34269">MDHLKKGNLASPEAQNAIYNDGELAFFTDLHNLPAHSPIQLEIYIIGLVREGKGIANINGNSYEVQKNDLFVCQPYNIVEKGLVSLDFKGYFILVSTGFMQRTMPMAGQILDFKFLFEQKPVCSLLPDEAKVFCQYYELLYTKIQQASPMQKKVIDTLMLAFFYDMKAALNRVIRQSKPRPFSAGENLFRQFIELIESTYPKPRMVSWYADQLHVTPKYLSTVCRKAGNESASDIIDRYVLKDIDLLMKHSSKSVKEIAYELEFPNLSFFGKYVKTHFGMSPKAYREQMANGNGSQSAQP</sequence>
<dbReference type="PANTHER" id="PTHR43280">
    <property type="entry name" value="ARAC-FAMILY TRANSCRIPTIONAL REGULATOR"/>
    <property type="match status" value="1"/>
</dbReference>
<feature type="domain" description="HTH araC/xylS-type" evidence="4">
    <location>
        <begin position="190"/>
        <end position="288"/>
    </location>
</feature>
<keyword evidence="2" id="KW-0238">DNA-binding</keyword>
<reference evidence="5" key="2">
    <citation type="submission" date="2021-04" db="EMBL/GenBank/DDBJ databases">
        <authorList>
            <person name="Gilroy R."/>
        </authorList>
    </citation>
    <scope>NUCLEOTIDE SEQUENCE</scope>
    <source>
        <strain evidence="5">B3-3758</strain>
    </source>
</reference>
<dbReference type="Pfam" id="PF12833">
    <property type="entry name" value="HTH_18"/>
    <property type="match status" value="1"/>
</dbReference>
<evidence type="ECO:0000313" key="5">
    <source>
        <dbReference type="EMBL" id="MBU3814207.1"/>
    </source>
</evidence>
<evidence type="ECO:0000259" key="4">
    <source>
        <dbReference type="PROSITE" id="PS01124"/>
    </source>
</evidence>
<dbReference type="InterPro" id="IPR009057">
    <property type="entry name" value="Homeodomain-like_sf"/>
</dbReference>
<dbReference type="SUPFAM" id="SSF46689">
    <property type="entry name" value="Homeodomain-like"/>
    <property type="match status" value="1"/>
</dbReference>
<evidence type="ECO:0000313" key="6">
    <source>
        <dbReference type="Proteomes" id="UP000824236"/>
    </source>
</evidence>
<comment type="caution">
    <text evidence="5">The sequence shown here is derived from an EMBL/GenBank/DDBJ whole genome shotgun (WGS) entry which is preliminary data.</text>
</comment>
<dbReference type="AlphaFoldDB" id="A0A9E2KFK9"/>